<dbReference type="EMBL" id="JAIW01000002">
    <property type="protein sequence ID" value="KLE11770.1"/>
    <property type="molecule type" value="Genomic_DNA"/>
</dbReference>
<evidence type="ECO:0000313" key="3">
    <source>
        <dbReference type="Proteomes" id="UP000035154"/>
    </source>
</evidence>
<dbReference type="PANTHER" id="PTHR12526">
    <property type="entry name" value="GLYCOSYLTRANSFERASE"/>
    <property type="match status" value="1"/>
</dbReference>
<dbReference type="Proteomes" id="UP000035154">
    <property type="component" value="Unassembled WGS sequence"/>
</dbReference>
<dbReference type="InterPro" id="IPR001296">
    <property type="entry name" value="Glyco_trans_1"/>
</dbReference>
<dbReference type="Pfam" id="PF00534">
    <property type="entry name" value="Glycos_transf_1"/>
    <property type="match status" value="1"/>
</dbReference>
<evidence type="ECO:0000313" key="2">
    <source>
        <dbReference type="EMBL" id="KLE11770.1"/>
    </source>
</evidence>
<dbReference type="PATRIC" id="fig|1447263.3.peg.6"/>
<dbReference type="PANTHER" id="PTHR12526:SF630">
    <property type="entry name" value="GLYCOSYLTRANSFERASE"/>
    <property type="match status" value="1"/>
</dbReference>
<evidence type="ECO:0000259" key="1">
    <source>
        <dbReference type="Pfam" id="PF00534"/>
    </source>
</evidence>
<name>A0A0G9L183_9BACT</name>
<dbReference type="RefSeq" id="WP_046997596.1">
    <property type="nucleotide sequence ID" value="NZ_JAIW01000002.1"/>
</dbReference>
<organism evidence="2 3">
    <name type="scientific">Aliarcobacter butzleri L355</name>
    <dbReference type="NCBI Taxonomy" id="1447263"/>
    <lineage>
        <taxon>Bacteria</taxon>
        <taxon>Pseudomonadati</taxon>
        <taxon>Campylobacterota</taxon>
        <taxon>Epsilonproteobacteria</taxon>
        <taxon>Campylobacterales</taxon>
        <taxon>Arcobacteraceae</taxon>
        <taxon>Aliarcobacter</taxon>
    </lineage>
</organism>
<dbReference type="GO" id="GO:0016757">
    <property type="term" value="F:glycosyltransferase activity"/>
    <property type="evidence" value="ECO:0007669"/>
    <property type="project" value="InterPro"/>
</dbReference>
<dbReference type="SUPFAM" id="SSF53756">
    <property type="entry name" value="UDP-Glycosyltransferase/glycogen phosphorylase"/>
    <property type="match status" value="1"/>
</dbReference>
<accession>A0A0G9L183</accession>
<protein>
    <recommendedName>
        <fullName evidence="1">Glycosyl transferase family 1 domain-containing protein</fullName>
    </recommendedName>
</protein>
<dbReference type="Gene3D" id="3.40.50.2000">
    <property type="entry name" value="Glycogen Phosphorylase B"/>
    <property type="match status" value="2"/>
</dbReference>
<dbReference type="AlphaFoldDB" id="A0A0G9L183"/>
<sequence>MKKVFIVLPSLELVSPIKAAFALIKSLYKDYEITIISINSEINKNSIKEKLIDLNIEFIYLNSNGIKNILKGYYQFNKFLRNHKPDLIISFLLRADLIVGFSYTSAIKISSIRNMIGELYILSFGKFIGGLFGFFHEQALKKFDKLIVISSDMKQYFIDNNYSKDKLALIHNFLDEPDVIEKLNDNIIYPFKNEFVTLVTISSLIKAKNISFIIENALELLDRGYRFNVLIIGHGDQRVYLENMVNKSDYKDFFVFTGHIENPLPYLKISDIFVMASLSEGVSRSLMEALYLGKICIVSDIDGNRELIENGKNGYLFKNDDEFKKIIIENLQKNKEYKLENLLPYSFSYENGIKQTKRLLIEESK</sequence>
<feature type="domain" description="Glycosyl transferase family 1" evidence="1">
    <location>
        <begin position="191"/>
        <end position="336"/>
    </location>
</feature>
<gene>
    <name evidence="2" type="ORF">AF80_00030</name>
</gene>
<comment type="caution">
    <text evidence="2">The sequence shown here is derived from an EMBL/GenBank/DDBJ whole genome shotgun (WGS) entry which is preliminary data.</text>
</comment>
<dbReference type="CDD" id="cd03811">
    <property type="entry name" value="GT4_GT28_WabH-like"/>
    <property type="match status" value="1"/>
</dbReference>
<reference evidence="2 3" key="1">
    <citation type="submission" date="2014-01" db="EMBL/GenBank/DDBJ databases">
        <title>Development of a Comparative Genomic Fingerprinting Assay for High Resolution Genotyping of Arcobacter butzleri.</title>
        <authorList>
            <person name="Webb A.L."/>
            <person name="Inglis G.D."/>
            <person name="Kruczkiewicz P."/>
            <person name="Selinger L.B."/>
            <person name="Taboada E.N."/>
        </authorList>
    </citation>
    <scope>NUCLEOTIDE SEQUENCE [LARGE SCALE GENOMIC DNA]</scope>
    <source>
        <strain evidence="2 3">L355</strain>
    </source>
</reference>
<proteinExistence type="predicted"/>